<evidence type="ECO:0000313" key="1">
    <source>
        <dbReference type="EMBL" id="CAG8452445.1"/>
    </source>
</evidence>
<sequence>LWELLSLINSSHTSTAGSASEDILRRRTDLIITQLTNAEALIL</sequence>
<organism evidence="1 2">
    <name type="scientific">Funneliformis mosseae</name>
    <name type="common">Endomycorrhizal fungus</name>
    <name type="synonym">Glomus mosseae</name>
    <dbReference type="NCBI Taxonomy" id="27381"/>
    <lineage>
        <taxon>Eukaryota</taxon>
        <taxon>Fungi</taxon>
        <taxon>Fungi incertae sedis</taxon>
        <taxon>Mucoromycota</taxon>
        <taxon>Glomeromycotina</taxon>
        <taxon>Glomeromycetes</taxon>
        <taxon>Glomerales</taxon>
        <taxon>Glomeraceae</taxon>
        <taxon>Funneliformis</taxon>
    </lineage>
</organism>
<keyword evidence="2" id="KW-1185">Reference proteome</keyword>
<name>A0A9N8YS47_FUNMO</name>
<dbReference type="AlphaFoldDB" id="A0A9N8YS47"/>
<dbReference type="EMBL" id="CAJVPP010000185">
    <property type="protein sequence ID" value="CAG8452445.1"/>
    <property type="molecule type" value="Genomic_DNA"/>
</dbReference>
<comment type="caution">
    <text evidence="1">The sequence shown here is derived from an EMBL/GenBank/DDBJ whole genome shotgun (WGS) entry which is preliminary data.</text>
</comment>
<dbReference type="Proteomes" id="UP000789375">
    <property type="component" value="Unassembled WGS sequence"/>
</dbReference>
<gene>
    <name evidence="1" type="ORF">FMOSSE_LOCUS1596</name>
</gene>
<feature type="non-terminal residue" evidence="1">
    <location>
        <position position="1"/>
    </location>
</feature>
<reference evidence="1" key="1">
    <citation type="submission" date="2021-06" db="EMBL/GenBank/DDBJ databases">
        <authorList>
            <person name="Kallberg Y."/>
            <person name="Tangrot J."/>
            <person name="Rosling A."/>
        </authorList>
    </citation>
    <scope>NUCLEOTIDE SEQUENCE</scope>
    <source>
        <strain evidence="1">87-6 pot B 2015</strain>
    </source>
</reference>
<protein>
    <submittedName>
        <fullName evidence="1">4908_t:CDS:1</fullName>
    </submittedName>
</protein>
<proteinExistence type="predicted"/>
<evidence type="ECO:0000313" key="2">
    <source>
        <dbReference type="Proteomes" id="UP000789375"/>
    </source>
</evidence>
<accession>A0A9N8YS47</accession>